<dbReference type="InterPro" id="IPR050930">
    <property type="entry name" value="MFS_Vesicular_Transporter"/>
</dbReference>
<evidence type="ECO:0000256" key="4">
    <source>
        <dbReference type="ARBA" id="ARBA00022692"/>
    </source>
</evidence>
<feature type="transmembrane region" description="Helical" evidence="8">
    <location>
        <begin position="438"/>
        <end position="459"/>
    </location>
</feature>
<gene>
    <name evidence="10" type="ORF">GJ744_010071</name>
</gene>
<sequence length="469" mass="49750">MSSPPLGLRWRGSTIFIIATVAVGIFTDLFLYGLIVPVLPFLLRDRISLPQDQVQSYSSALLASYAGASVLFSLPAGWIADRTSSRRLPFLSGLAALLAATLMLSLGKIIAVLVMARVLQGMSGAVVWTVGLAMIMDTVGVGNLGKVMGTIFSFISVGELAAPVLGGVLYDKTGSAGVFGLSAGILGVDFIMRLLVVEKKVAARYQEPKQNAPESNTNGDAEDTSPTEEDALLPKTEEDYYAIPPNQNSIVRNLPVLYCLTSPRLLTALLLAFMHAFILGTFDATIPTEAESLFHFSPLRSGLLFIALDVPYLIFGPLAGWTVDKYGPKPAAVFGFGYLVPTLILLRLPHADNGSGQIILYCALLSLCGVGMGVIGSPSIVEASNVVQKFDKANGGFFGTNGPYAQLYGLNSLVFSAGLAVGPVLSGSLRDRIGYGNMNLVVAILSGMTAILSFVFIGGQPKILRFKNR</sequence>
<feature type="transmembrane region" description="Helical" evidence="8">
    <location>
        <begin position="358"/>
        <end position="381"/>
    </location>
</feature>
<protein>
    <recommendedName>
        <fullName evidence="9">Major facilitator superfamily (MFS) profile domain-containing protein</fullName>
    </recommendedName>
</protein>
<dbReference type="AlphaFoldDB" id="A0A8H7AMF8"/>
<feature type="transmembrane region" description="Helical" evidence="8">
    <location>
        <begin position="176"/>
        <end position="196"/>
    </location>
</feature>
<comment type="similarity">
    <text evidence="2">Belongs to the major facilitator superfamily. Vesicular transporter family.</text>
</comment>
<dbReference type="InterPro" id="IPR001958">
    <property type="entry name" value="Tet-R_TetA/multi-R_MdtG-like"/>
</dbReference>
<feature type="transmembrane region" description="Helical" evidence="8">
    <location>
        <begin position="151"/>
        <end position="170"/>
    </location>
</feature>
<evidence type="ECO:0000256" key="2">
    <source>
        <dbReference type="ARBA" id="ARBA00006829"/>
    </source>
</evidence>
<keyword evidence="3" id="KW-0813">Transport</keyword>
<keyword evidence="4 8" id="KW-0812">Transmembrane</keyword>
<keyword evidence="11" id="KW-1185">Reference proteome</keyword>
<dbReference type="PANTHER" id="PTHR23506">
    <property type="entry name" value="GH10249P"/>
    <property type="match status" value="1"/>
</dbReference>
<evidence type="ECO:0000256" key="6">
    <source>
        <dbReference type="ARBA" id="ARBA00023136"/>
    </source>
</evidence>
<name>A0A8H7AMF8_9EURO</name>
<comment type="subcellular location">
    <subcellularLocation>
        <location evidence="1">Membrane</location>
        <topology evidence="1">Multi-pass membrane protein</topology>
    </subcellularLocation>
</comment>
<feature type="transmembrane region" description="Helical" evidence="8">
    <location>
        <begin position="302"/>
        <end position="323"/>
    </location>
</feature>
<keyword evidence="6 8" id="KW-0472">Membrane</keyword>
<feature type="domain" description="Major facilitator superfamily (MFS) profile" evidence="9">
    <location>
        <begin position="17"/>
        <end position="461"/>
    </location>
</feature>
<dbReference type="Pfam" id="PF07690">
    <property type="entry name" value="MFS_1"/>
    <property type="match status" value="1"/>
</dbReference>
<evidence type="ECO:0000313" key="11">
    <source>
        <dbReference type="Proteomes" id="UP000606974"/>
    </source>
</evidence>
<feature type="transmembrane region" description="Helical" evidence="8">
    <location>
        <begin position="12"/>
        <end position="36"/>
    </location>
</feature>
<dbReference type="PANTHER" id="PTHR23506:SF37">
    <property type="entry name" value="MAJOR FACILITATOR SUPERFAMILY (MFS) PROFILE DOMAIN-CONTAINING PROTEIN"/>
    <property type="match status" value="1"/>
</dbReference>
<feature type="transmembrane region" description="Helical" evidence="8">
    <location>
        <begin position="56"/>
        <end position="78"/>
    </location>
</feature>
<dbReference type="GO" id="GO:0016020">
    <property type="term" value="C:membrane"/>
    <property type="evidence" value="ECO:0007669"/>
    <property type="project" value="UniProtKB-SubCell"/>
</dbReference>
<evidence type="ECO:0000313" key="10">
    <source>
        <dbReference type="EMBL" id="KAF7507770.1"/>
    </source>
</evidence>
<evidence type="ECO:0000256" key="1">
    <source>
        <dbReference type="ARBA" id="ARBA00004141"/>
    </source>
</evidence>
<dbReference type="PRINTS" id="PR01035">
    <property type="entry name" value="TCRTETA"/>
</dbReference>
<feature type="transmembrane region" description="Helical" evidence="8">
    <location>
        <begin position="407"/>
        <end position="426"/>
    </location>
</feature>
<feature type="region of interest" description="Disordered" evidence="7">
    <location>
        <begin position="207"/>
        <end position="228"/>
    </location>
</feature>
<evidence type="ECO:0000256" key="3">
    <source>
        <dbReference type="ARBA" id="ARBA00022448"/>
    </source>
</evidence>
<proteinExistence type="inferred from homology"/>
<accession>A0A8H7AMF8</accession>
<dbReference type="OrthoDB" id="5086884at2759"/>
<dbReference type="InterPro" id="IPR011701">
    <property type="entry name" value="MFS"/>
</dbReference>
<dbReference type="EMBL" id="JAACFV010000063">
    <property type="protein sequence ID" value="KAF7507770.1"/>
    <property type="molecule type" value="Genomic_DNA"/>
</dbReference>
<feature type="transmembrane region" description="Helical" evidence="8">
    <location>
        <begin position="90"/>
        <end position="119"/>
    </location>
</feature>
<dbReference type="Proteomes" id="UP000606974">
    <property type="component" value="Unassembled WGS sequence"/>
</dbReference>
<evidence type="ECO:0000259" key="9">
    <source>
        <dbReference type="PROSITE" id="PS50850"/>
    </source>
</evidence>
<feature type="compositionally biased region" description="Polar residues" evidence="7">
    <location>
        <begin position="208"/>
        <end position="219"/>
    </location>
</feature>
<dbReference type="InterPro" id="IPR020846">
    <property type="entry name" value="MFS_dom"/>
</dbReference>
<feature type="transmembrane region" description="Helical" evidence="8">
    <location>
        <begin position="330"/>
        <end position="346"/>
    </location>
</feature>
<feature type="transmembrane region" description="Helical" evidence="8">
    <location>
        <begin position="265"/>
        <end position="282"/>
    </location>
</feature>
<dbReference type="InterPro" id="IPR036259">
    <property type="entry name" value="MFS_trans_sf"/>
</dbReference>
<keyword evidence="5 8" id="KW-1133">Transmembrane helix</keyword>
<comment type="caution">
    <text evidence="10">The sequence shown here is derived from an EMBL/GenBank/DDBJ whole genome shotgun (WGS) entry which is preliminary data.</text>
</comment>
<evidence type="ECO:0000256" key="7">
    <source>
        <dbReference type="SAM" id="MobiDB-lite"/>
    </source>
</evidence>
<dbReference type="GO" id="GO:0022857">
    <property type="term" value="F:transmembrane transporter activity"/>
    <property type="evidence" value="ECO:0007669"/>
    <property type="project" value="InterPro"/>
</dbReference>
<dbReference type="CDD" id="cd17325">
    <property type="entry name" value="MFS_MdtG_SLC18_like"/>
    <property type="match status" value="1"/>
</dbReference>
<dbReference type="PROSITE" id="PS50850">
    <property type="entry name" value="MFS"/>
    <property type="match status" value="1"/>
</dbReference>
<dbReference type="SUPFAM" id="SSF103473">
    <property type="entry name" value="MFS general substrate transporter"/>
    <property type="match status" value="1"/>
</dbReference>
<feature type="transmembrane region" description="Helical" evidence="8">
    <location>
        <begin position="125"/>
        <end position="144"/>
    </location>
</feature>
<dbReference type="Gene3D" id="1.20.1250.20">
    <property type="entry name" value="MFS general substrate transporter like domains"/>
    <property type="match status" value="2"/>
</dbReference>
<organism evidence="10 11">
    <name type="scientific">Endocarpon pusillum</name>
    <dbReference type="NCBI Taxonomy" id="364733"/>
    <lineage>
        <taxon>Eukaryota</taxon>
        <taxon>Fungi</taxon>
        <taxon>Dikarya</taxon>
        <taxon>Ascomycota</taxon>
        <taxon>Pezizomycotina</taxon>
        <taxon>Eurotiomycetes</taxon>
        <taxon>Chaetothyriomycetidae</taxon>
        <taxon>Verrucariales</taxon>
        <taxon>Verrucariaceae</taxon>
        <taxon>Endocarpon</taxon>
    </lineage>
</organism>
<evidence type="ECO:0000256" key="5">
    <source>
        <dbReference type="ARBA" id="ARBA00022989"/>
    </source>
</evidence>
<reference evidence="10" key="1">
    <citation type="submission" date="2020-02" db="EMBL/GenBank/DDBJ databases">
        <authorList>
            <person name="Palmer J.M."/>
        </authorList>
    </citation>
    <scope>NUCLEOTIDE SEQUENCE</scope>
    <source>
        <strain evidence="10">EPUS1.4</strain>
        <tissue evidence="10">Thallus</tissue>
    </source>
</reference>
<evidence type="ECO:0000256" key="8">
    <source>
        <dbReference type="SAM" id="Phobius"/>
    </source>
</evidence>